<keyword evidence="1" id="KW-0346">Stress response</keyword>
<dbReference type="GO" id="GO:0019243">
    <property type="term" value="P:methylglyoxal catabolic process to D-lactate via S-lactoyl-glutathione"/>
    <property type="evidence" value="ECO:0007669"/>
    <property type="project" value="TreeGrafter"/>
</dbReference>
<keyword evidence="2" id="KW-0456">Lyase</keyword>
<protein>
    <recommendedName>
        <fullName evidence="5">DJ-1/PfpI domain-containing protein</fullName>
    </recommendedName>
</protein>
<comment type="caution">
    <text evidence="6">The sequence shown here is derived from an EMBL/GenBank/DDBJ whole genome shotgun (WGS) entry which is preliminary data.</text>
</comment>
<feature type="repeat" description="TPR" evidence="4">
    <location>
        <begin position="325"/>
        <end position="358"/>
    </location>
</feature>
<evidence type="ECO:0000313" key="6">
    <source>
        <dbReference type="EMBL" id="KZN69782.1"/>
    </source>
</evidence>
<keyword evidence="4" id="KW-0802">TPR repeat</keyword>
<dbReference type="GO" id="GO:0019172">
    <property type="term" value="F:glyoxalase III activity"/>
    <property type="evidence" value="ECO:0007669"/>
    <property type="project" value="TreeGrafter"/>
</dbReference>
<gene>
    <name evidence="6" type="ORF">N478_09805</name>
</gene>
<dbReference type="PATRIC" id="fig|1365257.3.peg.338"/>
<name>A0A161Z1D6_9GAMM</name>
<dbReference type="GO" id="GO:0005737">
    <property type="term" value="C:cytoplasm"/>
    <property type="evidence" value="ECO:0007669"/>
    <property type="project" value="TreeGrafter"/>
</dbReference>
<evidence type="ECO:0000256" key="3">
    <source>
        <dbReference type="ARBA" id="ARBA00038493"/>
    </source>
</evidence>
<dbReference type="InterPro" id="IPR050325">
    <property type="entry name" value="Prot/Nucl_acid_deglycase"/>
</dbReference>
<evidence type="ECO:0000313" key="7">
    <source>
        <dbReference type="Proteomes" id="UP000076661"/>
    </source>
</evidence>
<dbReference type="InterPro" id="IPR011990">
    <property type="entry name" value="TPR-like_helical_dom_sf"/>
</dbReference>
<accession>A0A161Z1D6</accession>
<sequence length="368" mass="41004">MNKLLTLTCAALVSTASIGKEAPQVLMVLSSYGKLDNQQKLIQPGYEFGELSKAYHVFNRHGIEVTLASPAGGQPVADQYEKTVQYNQAFLQDPQAMKALKNTLTLNSIDASEFDGVFVVGGKGPMFDLYQHQPLQEIIAEVYESKGVVGAVCHGPAALVDVKLSDGNYLVDGKRVNGFTNQEESAFGKKWRDKFAFLLEDKLIERGARFEKDGLMLNQVTIDGNLITGQNPFSTVDTARAVVAKLGIETLPRKEYQDDASVKLYELFLRNPELAKKNYESSTQEYDLNMLAMMSVLQIRHAETEFQVDASARFLSYILTKTSHPVMELTLAKAYVRLNQRDRAIEVLNKSAKLYPKNQQIKSFIASL</sequence>
<dbReference type="InterPro" id="IPR029062">
    <property type="entry name" value="Class_I_gatase-like"/>
</dbReference>
<feature type="domain" description="DJ-1/PfpI" evidence="5">
    <location>
        <begin position="42"/>
        <end position="244"/>
    </location>
</feature>
<proteinExistence type="inferred from homology"/>
<comment type="similarity">
    <text evidence="3">Belongs to the peptidase C56 family. HSP31-like subfamily.</text>
</comment>
<dbReference type="PROSITE" id="PS50005">
    <property type="entry name" value="TPR"/>
    <property type="match status" value="1"/>
</dbReference>
<dbReference type="SUPFAM" id="SSF52317">
    <property type="entry name" value="Class I glutamine amidotransferase-like"/>
    <property type="match status" value="1"/>
</dbReference>
<dbReference type="CDD" id="cd03141">
    <property type="entry name" value="GATase1_Hsp31_like"/>
    <property type="match status" value="1"/>
</dbReference>
<dbReference type="Pfam" id="PF01965">
    <property type="entry name" value="DJ-1_PfpI"/>
    <property type="match status" value="1"/>
</dbReference>
<dbReference type="AlphaFoldDB" id="A0A161Z1D6"/>
<organism evidence="6 7">
    <name type="scientific">Pseudoalteromonas luteoviolacea S4060-1</name>
    <dbReference type="NCBI Taxonomy" id="1365257"/>
    <lineage>
        <taxon>Bacteria</taxon>
        <taxon>Pseudomonadati</taxon>
        <taxon>Pseudomonadota</taxon>
        <taxon>Gammaproteobacteria</taxon>
        <taxon>Alteromonadales</taxon>
        <taxon>Pseudoalteromonadaceae</taxon>
        <taxon>Pseudoalteromonas</taxon>
    </lineage>
</organism>
<dbReference type="EMBL" id="AUXX01000003">
    <property type="protein sequence ID" value="KZN69782.1"/>
    <property type="molecule type" value="Genomic_DNA"/>
</dbReference>
<dbReference type="PANTHER" id="PTHR48094">
    <property type="entry name" value="PROTEIN/NUCLEIC ACID DEGLYCASE DJ-1-RELATED"/>
    <property type="match status" value="1"/>
</dbReference>
<evidence type="ECO:0000256" key="1">
    <source>
        <dbReference type="ARBA" id="ARBA00023016"/>
    </source>
</evidence>
<dbReference type="InterPro" id="IPR002818">
    <property type="entry name" value="DJ-1/PfpI"/>
</dbReference>
<dbReference type="RefSeq" id="WP_063379722.1">
    <property type="nucleotide sequence ID" value="NZ_AUXX01000003.1"/>
</dbReference>
<dbReference type="Proteomes" id="UP000076661">
    <property type="component" value="Unassembled WGS sequence"/>
</dbReference>
<dbReference type="InterPro" id="IPR019734">
    <property type="entry name" value="TPR_rpt"/>
</dbReference>
<dbReference type="PANTHER" id="PTHR48094:SF11">
    <property type="entry name" value="GLUTATHIONE-INDEPENDENT GLYOXALASE HSP31-RELATED"/>
    <property type="match status" value="1"/>
</dbReference>
<evidence type="ECO:0000259" key="5">
    <source>
        <dbReference type="Pfam" id="PF01965"/>
    </source>
</evidence>
<evidence type="ECO:0000256" key="2">
    <source>
        <dbReference type="ARBA" id="ARBA00023239"/>
    </source>
</evidence>
<dbReference type="SUPFAM" id="SSF48452">
    <property type="entry name" value="TPR-like"/>
    <property type="match status" value="1"/>
</dbReference>
<dbReference type="Gene3D" id="3.40.50.880">
    <property type="match status" value="1"/>
</dbReference>
<evidence type="ECO:0000256" key="4">
    <source>
        <dbReference type="PROSITE-ProRule" id="PRU00339"/>
    </source>
</evidence>
<reference evidence="6 7" key="1">
    <citation type="submission" date="2013-07" db="EMBL/GenBank/DDBJ databases">
        <title>Comparative Genomic and Metabolomic Analysis of Twelve Strains of Pseudoalteromonas luteoviolacea.</title>
        <authorList>
            <person name="Vynne N.G."/>
            <person name="Mansson M."/>
            <person name="Gram L."/>
        </authorList>
    </citation>
    <scope>NUCLEOTIDE SEQUENCE [LARGE SCALE GENOMIC DNA]</scope>
    <source>
        <strain evidence="6 7">S4060-1</strain>
    </source>
</reference>